<reference evidence="2 3" key="1">
    <citation type="submission" date="2017-09" db="EMBL/GenBank/DDBJ databases">
        <title>WGS assembly of Aquilegia coerulea Goldsmith.</title>
        <authorList>
            <person name="Hodges S."/>
            <person name="Kramer E."/>
            <person name="Nordborg M."/>
            <person name="Tomkins J."/>
            <person name="Borevitz J."/>
            <person name="Derieg N."/>
            <person name="Yan J."/>
            <person name="Mihaltcheva S."/>
            <person name="Hayes R.D."/>
            <person name="Rokhsar D."/>
        </authorList>
    </citation>
    <scope>NUCLEOTIDE SEQUENCE [LARGE SCALE GENOMIC DNA]</scope>
    <source>
        <strain evidence="3">cv. Goldsmith</strain>
    </source>
</reference>
<dbReference type="FunCoup" id="A0A2G5E953">
    <property type="interactions" value="70"/>
</dbReference>
<protein>
    <submittedName>
        <fullName evidence="2">Uncharacterized protein</fullName>
    </submittedName>
</protein>
<dbReference type="PANTHER" id="PTHR37732">
    <property type="entry name" value="OS08G0104400 PROTEIN"/>
    <property type="match status" value="1"/>
</dbReference>
<evidence type="ECO:0000313" key="3">
    <source>
        <dbReference type="Proteomes" id="UP000230069"/>
    </source>
</evidence>
<dbReference type="GO" id="GO:0010162">
    <property type="term" value="P:seed dormancy process"/>
    <property type="evidence" value="ECO:0007669"/>
    <property type="project" value="InterPro"/>
</dbReference>
<dbReference type="OrthoDB" id="1653447at2759"/>
<dbReference type="InterPro" id="IPR044984">
    <property type="entry name" value="SMP1"/>
</dbReference>
<dbReference type="PANTHER" id="PTHR37732:SF2">
    <property type="entry name" value="SEED MATURATION PROTEIN 1"/>
    <property type="match status" value="1"/>
</dbReference>
<dbReference type="InParanoid" id="A0A2G5E953"/>
<name>A0A2G5E953_AQUCA</name>
<evidence type="ECO:0000256" key="1">
    <source>
        <dbReference type="SAM" id="MobiDB-lite"/>
    </source>
</evidence>
<dbReference type="EMBL" id="KZ305027">
    <property type="protein sequence ID" value="PIA52231.1"/>
    <property type="molecule type" value="Genomic_DNA"/>
</dbReference>
<accession>A0A2G5E953</accession>
<proteinExistence type="predicted"/>
<dbReference type="Proteomes" id="UP000230069">
    <property type="component" value="Unassembled WGS sequence"/>
</dbReference>
<feature type="compositionally biased region" description="Basic and acidic residues" evidence="1">
    <location>
        <begin position="73"/>
        <end position="85"/>
    </location>
</feature>
<feature type="compositionally biased region" description="Polar residues" evidence="1">
    <location>
        <begin position="92"/>
        <end position="101"/>
    </location>
</feature>
<gene>
    <name evidence="2" type="ORF">AQUCO_01000242v1</name>
</gene>
<organism evidence="2 3">
    <name type="scientific">Aquilegia coerulea</name>
    <name type="common">Rocky mountain columbine</name>
    <dbReference type="NCBI Taxonomy" id="218851"/>
    <lineage>
        <taxon>Eukaryota</taxon>
        <taxon>Viridiplantae</taxon>
        <taxon>Streptophyta</taxon>
        <taxon>Embryophyta</taxon>
        <taxon>Tracheophyta</taxon>
        <taxon>Spermatophyta</taxon>
        <taxon>Magnoliopsida</taxon>
        <taxon>Ranunculales</taxon>
        <taxon>Ranunculaceae</taxon>
        <taxon>Thalictroideae</taxon>
        <taxon>Aquilegia</taxon>
    </lineage>
</organism>
<sequence>MAKSKEDIKYGTAQAKLSEDETLRVAYEHGTPIEAGKIADSEPVDLLATAHNISKAKSSDDHSSNQAQLNRSGGDHKEGDGGGGHDDDDLVGSTTNNSTSDPRLLPTKATNWKYI</sequence>
<dbReference type="AlphaFoldDB" id="A0A2G5E953"/>
<evidence type="ECO:0000313" key="2">
    <source>
        <dbReference type="EMBL" id="PIA52231.1"/>
    </source>
</evidence>
<dbReference type="STRING" id="218851.A0A2G5E953"/>
<keyword evidence="3" id="KW-1185">Reference proteome</keyword>
<feature type="region of interest" description="Disordered" evidence="1">
    <location>
        <begin position="52"/>
        <end position="115"/>
    </location>
</feature>